<name>A0A835LUQ4_9MAGN</name>
<reference evidence="2 3" key="1">
    <citation type="submission" date="2020-10" db="EMBL/GenBank/DDBJ databases">
        <title>The Coptis chinensis genome and diversification of protoberbering-type alkaloids.</title>
        <authorList>
            <person name="Wang B."/>
            <person name="Shu S."/>
            <person name="Song C."/>
            <person name="Liu Y."/>
        </authorList>
    </citation>
    <scope>NUCLEOTIDE SEQUENCE [LARGE SCALE GENOMIC DNA]</scope>
    <source>
        <strain evidence="2">HL-2020</strain>
        <tissue evidence="2">Leaf</tissue>
    </source>
</reference>
<comment type="caution">
    <text evidence="2">The sequence shown here is derived from an EMBL/GenBank/DDBJ whole genome shotgun (WGS) entry which is preliminary data.</text>
</comment>
<dbReference type="AlphaFoldDB" id="A0A835LUQ4"/>
<proteinExistence type="predicted"/>
<gene>
    <name evidence="2" type="ORF">IFM89_018005</name>
</gene>
<dbReference type="EMBL" id="JADFTS010000005">
    <property type="protein sequence ID" value="KAF9605662.1"/>
    <property type="molecule type" value="Genomic_DNA"/>
</dbReference>
<dbReference type="GO" id="GO:0045927">
    <property type="term" value="P:positive regulation of growth"/>
    <property type="evidence" value="ECO:0007669"/>
    <property type="project" value="InterPro"/>
</dbReference>
<dbReference type="PANTHER" id="PTHR31730:SF32">
    <property type="entry name" value="PROTEIN PSK SIMULATOR 1"/>
    <property type="match status" value="1"/>
</dbReference>
<organism evidence="2 3">
    <name type="scientific">Coptis chinensis</name>
    <dbReference type="NCBI Taxonomy" id="261450"/>
    <lineage>
        <taxon>Eukaryota</taxon>
        <taxon>Viridiplantae</taxon>
        <taxon>Streptophyta</taxon>
        <taxon>Embryophyta</taxon>
        <taxon>Tracheophyta</taxon>
        <taxon>Spermatophyta</taxon>
        <taxon>Magnoliopsida</taxon>
        <taxon>Ranunculales</taxon>
        <taxon>Ranunculaceae</taxon>
        <taxon>Coptidoideae</taxon>
        <taxon>Coptis</taxon>
    </lineage>
</organism>
<dbReference type="Proteomes" id="UP000631114">
    <property type="component" value="Unassembled WGS sequence"/>
</dbReference>
<dbReference type="InterPro" id="IPR045021">
    <property type="entry name" value="PSI1/2/3"/>
</dbReference>
<protein>
    <recommendedName>
        <fullName evidence="1">DUF3475 domain-containing protein</fullName>
    </recommendedName>
</protein>
<dbReference type="Pfam" id="PF11961">
    <property type="entry name" value="DUF3475"/>
    <property type="match status" value="1"/>
</dbReference>
<feature type="domain" description="DUF3475" evidence="1">
    <location>
        <begin position="24"/>
        <end position="64"/>
    </location>
</feature>
<accession>A0A835LUQ4</accession>
<keyword evidence="3" id="KW-1185">Reference proteome</keyword>
<dbReference type="InterPro" id="IPR021864">
    <property type="entry name" value="DUF3475"/>
</dbReference>
<dbReference type="PANTHER" id="PTHR31730">
    <property type="entry name" value="OS01G0873900 PROTEIN"/>
    <property type="match status" value="1"/>
</dbReference>
<evidence type="ECO:0000259" key="1">
    <source>
        <dbReference type="Pfam" id="PF11961"/>
    </source>
</evidence>
<evidence type="ECO:0000313" key="2">
    <source>
        <dbReference type="EMBL" id="KAF9605662.1"/>
    </source>
</evidence>
<dbReference type="OrthoDB" id="2020544at2759"/>
<evidence type="ECO:0000313" key="3">
    <source>
        <dbReference type="Proteomes" id="UP000631114"/>
    </source>
</evidence>
<sequence>MSVLLGKAGTARLGKAIEVLLLYMQSLSKENIEHLKEVVLPSEGVQCLVSKDMEDLLRIAAADKREELKIFSGEVVRFGNRCKDPQ</sequence>